<evidence type="ECO:0000313" key="2">
    <source>
        <dbReference type="EMBL" id="KAF4032634.1"/>
    </source>
</evidence>
<proteinExistence type="predicted"/>
<feature type="region of interest" description="Disordered" evidence="1">
    <location>
        <begin position="1"/>
        <end position="104"/>
    </location>
</feature>
<comment type="caution">
    <text evidence="2">The sequence shown here is derived from an EMBL/GenBank/DDBJ whole genome shotgun (WGS) entry which is preliminary data.</text>
</comment>
<reference evidence="2" key="1">
    <citation type="submission" date="2020-04" db="EMBL/GenBank/DDBJ databases">
        <title>Hybrid Assembly of Korean Phytophthora infestans isolates.</title>
        <authorList>
            <person name="Prokchorchik M."/>
            <person name="Lee Y."/>
            <person name="Seo J."/>
            <person name="Cho J.-H."/>
            <person name="Park Y.-E."/>
            <person name="Jang D.-C."/>
            <person name="Im J.-S."/>
            <person name="Choi J.-G."/>
            <person name="Park H.-J."/>
            <person name="Lee G.-B."/>
            <person name="Lee Y.-G."/>
            <person name="Hong S.-Y."/>
            <person name="Cho K."/>
            <person name="Sohn K.H."/>
        </authorList>
    </citation>
    <scope>NUCLEOTIDE SEQUENCE</scope>
    <source>
        <strain evidence="2">KR_1_A1</strain>
    </source>
</reference>
<keyword evidence="3" id="KW-1185">Reference proteome</keyword>
<evidence type="ECO:0000256" key="1">
    <source>
        <dbReference type="SAM" id="MobiDB-lite"/>
    </source>
</evidence>
<dbReference type="EMBL" id="WSZM01000472">
    <property type="protein sequence ID" value="KAF4032634.1"/>
    <property type="molecule type" value="Genomic_DNA"/>
</dbReference>
<dbReference type="AlphaFoldDB" id="A0A833SJ58"/>
<protein>
    <submittedName>
        <fullName evidence="2">Uncharacterized protein</fullName>
    </submittedName>
</protein>
<evidence type="ECO:0000313" key="3">
    <source>
        <dbReference type="Proteomes" id="UP000602510"/>
    </source>
</evidence>
<accession>A0A833SJ58</accession>
<name>A0A833SJ58_PHYIN</name>
<organism evidence="2 3">
    <name type="scientific">Phytophthora infestans</name>
    <name type="common">Potato late blight agent</name>
    <name type="synonym">Botrytis infestans</name>
    <dbReference type="NCBI Taxonomy" id="4787"/>
    <lineage>
        <taxon>Eukaryota</taxon>
        <taxon>Sar</taxon>
        <taxon>Stramenopiles</taxon>
        <taxon>Oomycota</taxon>
        <taxon>Peronosporomycetes</taxon>
        <taxon>Peronosporales</taxon>
        <taxon>Peronosporaceae</taxon>
        <taxon>Phytophthora</taxon>
    </lineage>
</organism>
<feature type="compositionally biased region" description="Acidic residues" evidence="1">
    <location>
        <begin position="37"/>
        <end position="47"/>
    </location>
</feature>
<gene>
    <name evidence="2" type="ORF">GN244_ATG15450</name>
</gene>
<sequence length="104" mass="10841">MKRGASDNQHAPPPPKKKKTAAKSLNAPKPKACVDDGSGDDAAEEKDDEAKRAEASAEDIEVPVEANPVPADGEETPSTNPAPRADEKVVGKKKVPPGHSPKTL</sequence>
<dbReference type="Proteomes" id="UP000602510">
    <property type="component" value="Unassembled WGS sequence"/>
</dbReference>